<dbReference type="Gene3D" id="3.30.390.10">
    <property type="entry name" value="Enolase-like, N-terminal domain"/>
    <property type="match status" value="1"/>
</dbReference>
<feature type="domain" description="Enolase C-terminal TIM barrel" evidence="14">
    <location>
        <begin position="297"/>
        <end position="586"/>
    </location>
</feature>
<dbReference type="AlphaFoldDB" id="A0A4X1W2Q8"/>
<comment type="similarity">
    <text evidence="4">Belongs to the enolase family.</text>
</comment>
<dbReference type="SFLD" id="SFLDF00002">
    <property type="entry name" value="enolase"/>
    <property type="match status" value="1"/>
</dbReference>
<evidence type="ECO:0000256" key="5">
    <source>
        <dbReference type="ARBA" id="ARBA00012058"/>
    </source>
</evidence>
<dbReference type="GO" id="GO:0000015">
    <property type="term" value="C:phosphopyruvate hydratase complex"/>
    <property type="evidence" value="ECO:0007669"/>
    <property type="project" value="InterPro"/>
</dbReference>
<dbReference type="Pfam" id="PF03952">
    <property type="entry name" value="Enolase_N"/>
    <property type="match status" value="1"/>
</dbReference>
<evidence type="ECO:0000256" key="6">
    <source>
        <dbReference type="ARBA" id="ARBA00022490"/>
    </source>
</evidence>
<dbReference type="GO" id="GO:0000287">
    <property type="term" value="F:magnesium ion binding"/>
    <property type="evidence" value="ECO:0007669"/>
    <property type="project" value="InterPro"/>
</dbReference>
<name>A0A4X1W2Q8_PIG</name>
<dbReference type="PRINTS" id="PR00148">
    <property type="entry name" value="ENOLASE"/>
</dbReference>
<evidence type="ECO:0000256" key="8">
    <source>
        <dbReference type="ARBA" id="ARBA00022842"/>
    </source>
</evidence>
<comment type="catalytic activity">
    <reaction evidence="12">
        <text>(2R)-2-phosphoglycerate = phosphoenolpyruvate + H2O</text>
        <dbReference type="Rhea" id="RHEA:10164"/>
        <dbReference type="ChEBI" id="CHEBI:15377"/>
        <dbReference type="ChEBI" id="CHEBI:58289"/>
        <dbReference type="ChEBI" id="CHEBI:58702"/>
        <dbReference type="EC" id="4.2.1.11"/>
    </reaction>
</comment>
<evidence type="ECO:0000256" key="1">
    <source>
        <dbReference type="ARBA" id="ARBA00001946"/>
    </source>
</evidence>
<dbReference type="GO" id="GO:0004634">
    <property type="term" value="F:phosphopyruvate hydratase activity"/>
    <property type="evidence" value="ECO:0007669"/>
    <property type="project" value="UniProtKB-EC"/>
</dbReference>
<evidence type="ECO:0000259" key="14">
    <source>
        <dbReference type="SMART" id="SM01192"/>
    </source>
</evidence>
<dbReference type="SFLD" id="SFLDG00178">
    <property type="entry name" value="enolase"/>
    <property type="match status" value="1"/>
</dbReference>
<evidence type="ECO:0000256" key="2">
    <source>
        <dbReference type="ARBA" id="ARBA00004496"/>
    </source>
</evidence>
<dbReference type="InterPro" id="IPR029017">
    <property type="entry name" value="Enolase-like_N"/>
</dbReference>
<evidence type="ECO:0000256" key="13">
    <source>
        <dbReference type="SAM" id="MobiDB-lite"/>
    </source>
</evidence>
<dbReference type="FunFam" id="3.20.20.120:FF:000002">
    <property type="entry name" value="Enolase 1"/>
    <property type="match status" value="1"/>
</dbReference>
<dbReference type="GO" id="GO:0006096">
    <property type="term" value="P:glycolytic process"/>
    <property type="evidence" value="ECO:0007669"/>
    <property type="project" value="UniProtKB-UniPathway"/>
</dbReference>
<dbReference type="Ensembl" id="ENSSSCT00070059348.1">
    <property type="protein sequence ID" value="ENSSSCP00070050532.1"/>
    <property type="gene ID" value="ENSSSCG00070029531.1"/>
</dbReference>
<keyword evidence="8" id="KW-0460">Magnesium</keyword>
<evidence type="ECO:0000256" key="11">
    <source>
        <dbReference type="ARBA" id="ARBA00031125"/>
    </source>
</evidence>
<dbReference type="Pfam" id="PF00113">
    <property type="entry name" value="Enolase_C"/>
    <property type="match status" value="1"/>
</dbReference>
<comment type="cofactor">
    <cofactor evidence="1">
        <name>Mg(2+)</name>
        <dbReference type="ChEBI" id="CHEBI:18420"/>
    </cofactor>
</comment>
<dbReference type="PROSITE" id="PS00164">
    <property type="entry name" value="ENOLASE"/>
    <property type="match status" value="1"/>
</dbReference>
<keyword evidence="6" id="KW-0963">Cytoplasm</keyword>
<accession>A0A4X1W2Q8</accession>
<dbReference type="EC" id="4.2.1.11" evidence="5"/>
<keyword evidence="7" id="KW-0479">Metal-binding</keyword>
<evidence type="ECO:0000256" key="9">
    <source>
        <dbReference type="ARBA" id="ARBA00023152"/>
    </source>
</evidence>
<dbReference type="SUPFAM" id="SSF51604">
    <property type="entry name" value="Enolase C-terminal domain-like"/>
    <property type="match status" value="1"/>
</dbReference>
<evidence type="ECO:0000313" key="17">
    <source>
        <dbReference type="Proteomes" id="UP000314985"/>
    </source>
</evidence>
<evidence type="ECO:0000256" key="3">
    <source>
        <dbReference type="ARBA" id="ARBA00005031"/>
    </source>
</evidence>
<dbReference type="SUPFAM" id="SSF54826">
    <property type="entry name" value="Enolase N-terminal domain-like"/>
    <property type="match status" value="1"/>
</dbReference>
<dbReference type="InterPro" id="IPR000941">
    <property type="entry name" value="Enolase"/>
</dbReference>
<organism evidence="16 17">
    <name type="scientific">Sus scrofa</name>
    <name type="common">Pig</name>
    <dbReference type="NCBI Taxonomy" id="9823"/>
    <lineage>
        <taxon>Eukaryota</taxon>
        <taxon>Metazoa</taxon>
        <taxon>Chordata</taxon>
        <taxon>Craniata</taxon>
        <taxon>Vertebrata</taxon>
        <taxon>Euteleostomi</taxon>
        <taxon>Mammalia</taxon>
        <taxon>Eutheria</taxon>
        <taxon>Laurasiatheria</taxon>
        <taxon>Artiodactyla</taxon>
        <taxon>Suina</taxon>
        <taxon>Suidae</taxon>
        <taxon>Sus</taxon>
    </lineage>
</organism>
<evidence type="ECO:0000313" key="16">
    <source>
        <dbReference type="Ensembl" id="ENSSSCP00070050532.1"/>
    </source>
</evidence>
<feature type="region of interest" description="Disordered" evidence="13">
    <location>
        <begin position="1"/>
        <end position="122"/>
    </location>
</feature>
<dbReference type="InterPro" id="IPR036849">
    <property type="entry name" value="Enolase-like_C_sf"/>
</dbReference>
<proteinExistence type="inferred from homology"/>
<evidence type="ECO:0000259" key="15">
    <source>
        <dbReference type="SMART" id="SM01193"/>
    </source>
</evidence>
<evidence type="ECO:0000256" key="4">
    <source>
        <dbReference type="ARBA" id="ARBA00009604"/>
    </source>
</evidence>
<comment type="pathway">
    <text evidence="3">Carbohydrate degradation; glycolysis; pyruvate from D-glyceraldehyde 3-phosphate: step 4/5.</text>
</comment>
<dbReference type="HAMAP" id="MF_00318">
    <property type="entry name" value="Enolase"/>
    <property type="match status" value="1"/>
</dbReference>
<evidence type="ECO:0000256" key="7">
    <source>
        <dbReference type="ARBA" id="ARBA00022723"/>
    </source>
</evidence>
<dbReference type="NCBIfam" id="TIGR01060">
    <property type="entry name" value="eno"/>
    <property type="match status" value="1"/>
</dbReference>
<reference evidence="16" key="2">
    <citation type="submission" date="2025-08" db="UniProtKB">
        <authorList>
            <consortium name="Ensembl"/>
        </authorList>
    </citation>
    <scope>IDENTIFICATION</scope>
</reference>
<dbReference type="InterPro" id="IPR020809">
    <property type="entry name" value="Enolase_CS"/>
</dbReference>
<keyword evidence="9" id="KW-0324">Glycolysis</keyword>
<sequence>MPAAPPRPCPGPRRHRPGSAWGPHVGRERKEAGARAPPIPGAGKSGPQPSPARPLKDVAPSSGRWRPPQSRLSLGGEGPSDGAPGQWRGGTEWAGPRGGKWAGSPEQGRKSRPAAQRLAGGTRSARTFWLNARSRRLQLPLLIPRAATFSGRKFTMSILKIHAREIFDSRGNPTVEVDLHTAKGLFRAAVPSGASTGIYEALELRDNDKTRYMGKGVSKAVEHINKTIAPALVSKKLNVVEQEKIDKLMIEMDGTENKSKFGANAILGVSLAVCKAGAVEKGVPLYRHIADLAGNAEVILPVPAFNVINGGSHAGNKLAMQEFMILPVGAETFREAMRIGAEVYHNLKNVIKEKYGKDATNVGDEGGFAPNILENKEALELLKNAIGKAGYTDKVVIGMDVAASEFYRSGKYDLDFKSPDDPSRYISPDQLADLYKSFIRDYPVVSIEDPFDQDDWEAWQKFTGSAGIQVVGDDLTVTNPKRISKAVAEKSCNCLLLKVNQIGSVTESLQACKLAQSNGWGVMVSHRSGETEDTFIADLVVGLCTGQIKTGAPCRSERLAKYNQILRIEEELGSKAKFAGRNFRNPLAK</sequence>
<feature type="compositionally biased region" description="Pro residues" evidence="13">
    <location>
        <begin position="1"/>
        <end position="11"/>
    </location>
</feature>
<dbReference type="SMART" id="SM01193">
    <property type="entry name" value="Enolase_N"/>
    <property type="match status" value="1"/>
</dbReference>
<keyword evidence="10" id="KW-0456">Lyase</keyword>
<dbReference type="InterPro" id="IPR020810">
    <property type="entry name" value="Enolase_C"/>
</dbReference>
<dbReference type="CDD" id="cd03313">
    <property type="entry name" value="enolase"/>
    <property type="match status" value="1"/>
</dbReference>
<comment type="subcellular location">
    <subcellularLocation>
        <location evidence="2">Cytoplasm</location>
    </subcellularLocation>
</comment>
<dbReference type="Proteomes" id="UP000314985">
    <property type="component" value="Chromosome 6"/>
</dbReference>
<dbReference type="FunFam" id="3.30.390.10:FF:000001">
    <property type="entry name" value="Enolase"/>
    <property type="match status" value="1"/>
</dbReference>
<dbReference type="PANTHER" id="PTHR11902">
    <property type="entry name" value="ENOLASE"/>
    <property type="match status" value="1"/>
</dbReference>
<dbReference type="InterPro" id="IPR020811">
    <property type="entry name" value="Enolase_N"/>
</dbReference>
<reference evidence="16 17" key="1">
    <citation type="submission" date="2017-08" db="EMBL/GenBank/DDBJ databases">
        <title>USMARCv1.0.</title>
        <authorList>
            <person name="Hannum G.I."/>
            <person name="Koren S."/>
            <person name="Schroeder S.G."/>
            <person name="Chin S.C."/>
            <person name="Nonneman D.J."/>
            <person name="Becker S.A."/>
            <person name="Rosen B.D."/>
            <person name="Bickhart D.M."/>
            <person name="Putnam N.H."/>
            <person name="Green R.E."/>
            <person name="Tuggle C.K."/>
            <person name="Liu H."/>
            <person name="Rohrer G.A."/>
            <person name="Warr A."/>
            <person name="Hall R."/>
            <person name="Kim K."/>
            <person name="Hume D.A."/>
            <person name="Talbot R."/>
            <person name="Chow W."/>
            <person name="Howe K."/>
            <person name="Schwartz A.S."/>
            <person name="Watson M."/>
            <person name="Archibald A.L."/>
            <person name="Phillippy A.M."/>
            <person name="Smith T.P.L."/>
        </authorList>
    </citation>
    <scope>NUCLEOTIDE SEQUENCE [LARGE SCALE GENOMIC DNA]</scope>
</reference>
<dbReference type="SFLD" id="SFLDS00001">
    <property type="entry name" value="Enolase"/>
    <property type="match status" value="1"/>
</dbReference>
<protein>
    <recommendedName>
        <fullName evidence="5">phosphopyruvate hydratase</fullName>
        <ecNumber evidence="5">4.2.1.11</ecNumber>
    </recommendedName>
    <alternativeName>
        <fullName evidence="11">2-phospho-D-glycerate hydro-lyase</fullName>
    </alternativeName>
</protein>
<dbReference type="SMART" id="SM01192">
    <property type="entry name" value="Enolase_C"/>
    <property type="match status" value="1"/>
</dbReference>
<dbReference type="Gene3D" id="3.20.20.120">
    <property type="entry name" value="Enolase-like C-terminal domain"/>
    <property type="match status" value="1"/>
</dbReference>
<evidence type="ECO:0000256" key="12">
    <source>
        <dbReference type="ARBA" id="ARBA00048333"/>
    </source>
</evidence>
<feature type="domain" description="Enolase N-terminal" evidence="15">
    <location>
        <begin position="158"/>
        <end position="289"/>
    </location>
</feature>
<evidence type="ECO:0000256" key="10">
    <source>
        <dbReference type="ARBA" id="ARBA00023239"/>
    </source>
</evidence>
<dbReference type="PANTHER" id="PTHR11902:SF12">
    <property type="entry name" value="ALPHA-ENOLASE"/>
    <property type="match status" value="1"/>
</dbReference>
<dbReference type="UniPathway" id="UPA00109">
    <property type="reaction ID" value="UER00187"/>
</dbReference>